<gene>
    <name evidence="2" type="ORF">EVEC_LOCUS11004</name>
</gene>
<keyword evidence="1" id="KW-0812">Transmembrane</keyword>
<keyword evidence="1" id="KW-0472">Membrane</keyword>
<dbReference type="OrthoDB" id="5867030at2759"/>
<dbReference type="WBParaSite" id="EVEC_0001172601-mRNA-1">
    <property type="protein sequence ID" value="EVEC_0001172601-mRNA-1"/>
    <property type="gene ID" value="EVEC_0001172601"/>
</dbReference>
<dbReference type="AlphaFoldDB" id="A0A0N4VLF8"/>
<evidence type="ECO:0000256" key="1">
    <source>
        <dbReference type="SAM" id="Phobius"/>
    </source>
</evidence>
<reference evidence="4" key="1">
    <citation type="submission" date="2017-02" db="UniProtKB">
        <authorList>
            <consortium name="WormBaseParasite"/>
        </authorList>
    </citation>
    <scope>IDENTIFICATION</scope>
</reference>
<dbReference type="Proteomes" id="UP000274131">
    <property type="component" value="Unassembled WGS sequence"/>
</dbReference>
<accession>A0A0N4VLF8</accession>
<proteinExistence type="predicted"/>
<protein>
    <submittedName>
        <fullName evidence="4">Secreted protein</fullName>
    </submittedName>
</protein>
<sequence>MKSYRTAVTVMIGNNMARKLDVALFYLLNLSSAFCLSAAHSVLLPKKVVPFGELKVPVITQFIIVYLSNLVHSQQRSGGLYLLRVFDFLTTTAVIAGKNTLYPTNDRLSYSLLVRFFKTLVKFTRSLRNHFFLRYICS</sequence>
<keyword evidence="1" id="KW-1133">Transmembrane helix</keyword>
<evidence type="ECO:0000313" key="3">
    <source>
        <dbReference type="Proteomes" id="UP000274131"/>
    </source>
</evidence>
<reference evidence="2 3" key="2">
    <citation type="submission" date="2018-10" db="EMBL/GenBank/DDBJ databases">
        <authorList>
            <consortium name="Pathogen Informatics"/>
        </authorList>
    </citation>
    <scope>NUCLEOTIDE SEQUENCE [LARGE SCALE GENOMIC DNA]</scope>
</reference>
<evidence type="ECO:0000313" key="4">
    <source>
        <dbReference type="WBParaSite" id="EVEC_0001172601-mRNA-1"/>
    </source>
</evidence>
<keyword evidence="3" id="KW-1185">Reference proteome</keyword>
<organism evidence="4">
    <name type="scientific">Enterobius vermicularis</name>
    <name type="common">Human pinworm</name>
    <dbReference type="NCBI Taxonomy" id="51028"/>
    <lineage>
        <taxon>Eukaryota</taxon>
        <taxon>Metazoa</taxon>
        <taxon>Ecdysozoa</taxon>
        <taxon>Nematoda</taxon>
        <taxon>Chromadorea</taxon>
        <taxon>Rhabditida</taxon>
        <taxon>Spirurina</taxon>
        <taxon>Oxyuridomorpha</taxon>
        <taxon>Oxyuroidea</taxon>
        <taxon>Oxyuridae</taxon>
        <taxon>Enterobius</taxon>
    </lineage>
</organism>
<feature type="transmembrane region" description="Helical" evidence="1">
    <location>
        <begin position="20"/>
        <end position="42"/>
    </location>
</feature>
<evidence type="ECO:0000313" key="2">
    <source>
        <dbReference type="EMBL" id="VDD96253.1"/>
    </source>
</evidence>
<name>A0A0N4VLF8_ENTVE</name>
<dbReference type="EMBL" id="UXUI01011460">
    <property type="protein sequence ID" value="VDD96253.1"/>
    <property type="molecule type" value="Genomic_DNA"/>
</dbReference>